<reference evidence="2" key="1">
    <citation type="journal article" date="2017" name="Science">
        <title>Giant viruses with an expanded complement of translation system components.</title>
        <authorList>
            <person name="Schulz F."/>
            <person name="Yutin N."/>
            <person name="Ivanova N.N."/>
            <person name="Ortega D.R."/>
            <person name="Lee T.K."/>
            <person name="Vierheilig J."/>
            <person name="Daims H."/>
            <person name="Horn M."/>
            <person name="Wagner M."/>
            <person name="Jensen G.J."/>
            <person name="Kyrpides N.C."/>
            <person name="Koonin E.V."/>
            <person name="Woyke T."/>
        </authorList>
    </citation>
    <scope>NUCLEOTIDE SEQUENCE</scope>
    <source>
        <strain evidence="2">ILV1</strain>
    </source>
</reference>
<name>A0A1V0SEQ7_9VIRU</name>
<protein>
    <submittedName>
        <fullName evidence="2">Uncharacterized protein</fullName>
    </submittedName>
</protein>
<keyword evidence="1" id="KW-0472">Membrane</keyword>
<sequence>MSIIDLFWHLDISDTSKYLIICSLFVCLIISCTLAGKRNKKKKFKKIKNEQSS</sequence>
<keyword evidence="1" id="KW-0812">Transmembrane</keyword>
<accession>A0A1V0SEQ7</accession>
<feature type="transmembrane region" description="Helical" evidence="1">
    <location>
        <begin position="18"/>
        <end position="36"/>
    </location>
</feature>
<organism evidence="2">
    <name type="scientific">Indivirus ILV1</name>
    <dbReference type="NCBI Taxonomy" id="1977633"/>
    <lineage>
        <taxon>Viruses</taxon>
        <taxon>Varidnaviria</taxon>
        <taxon>Bamfordvirae</taxon>
        <taxon>Nucleocytoviricota</taxon>
        <taxon>Megaviricetes</taxon>
        <taxon>Imitervirales</taxon>
        <taxon>Mimiviridae</taxon>
        <taxon>Klosneuvirinae</taxon>
        <taxon>Indivirus</taxon>
    </lineage>
</organism>
<keyword evidence="1" id="KW-1133">Transmembrane helix</keyword>
<gene>
    <name evidence="2" type="ORF">Indivirus_17_2</name>
</gene>
<evidence type="ECO:0000256" key="1">
    <source>
        <dbReference type="SAM" id="Phobius"/>
    </source>
</evidence>
<evidence type="ECO:0000313" key="2">
    <source>
        <dbReference type="EMBL" id="ARF10114.1"/>
    </source>
</evidence>
<dbReference type="EMBL" id="KY684101">
    <property type="protein sequence ID" value="ARF10114.1"/>
    <property type="molecule type" value="Genomic_DNA"/>
</dbReference>
<proteinExistence type="predicted"/>